<gene>
    <name evidence="2" type="ORF">OS493_012888</name>
</gene>
<dbReference type="GO" id="GO:0071539">
    <property type="term" value="P:protein localization to centrosome"/>
    <property type="evidence" value="ECO:0007669"/>
    <property type="project" value="InterPro"/>
</dbReference>
<comment type="caution">
    <text evidence="2">The sequence shown here is derived from an EMBL/GenBank/DDBJ whole genome shotgun (WGS) entry which is preliminary data.</text>
</comment>
<dbReference type="GO" id="GO:0036064">
    <property type="term" value="C:ciliary basal body"/>
    <property type="evidence" value="ECO:0007669"/>
    <property type="project" value="TreeGrafter"/>
</dbReference>
<evidence type="ECO:0000313" key="3">
    <source>
        <dbReference type="Proteomes" id="UP001163046"/>
    </source>
</evidence>
<evidence type="ECO:0000313" key="2">
    <source>
        <dbReference type="EMBL" id="KAJ7373297.1"/>
    </source>
</evidence>
<dbReference type="EMBL" id="MU826831">
    <property type="protein sequence ID" value="KAJ7373297.1"/>
    <property type="molecule type" value="Genomic_DNA"/>
</dbReference>
<evidence type="ECO:0000256" key="1">
    <source>
        <dbReference type="SAM" id="MobiDB-lite"/>
    </source>
</evidence>
<dbReference type="OrthoDB" id="5980952at2759"/>
<dbReference type="Proteomes" id="UP001163046">
    <property type="component" value="Unassembled WGS sequence"/>
</dbReference>
<evidence type="ECO:0008006" key="4">
    <source>
        <dbReference type="Google" id="ProtNLM"/>
    </source>
</evidence>
<dbReference type="AlphaFoldDB" id="A0A9W9Z1E7"/>
<dbReference type="PANTHER" id="PTHR14164:SF12">
    <property type="entry name" value="PERICENTRIOLAR MATERIAL 1 PROTEIN"/>
    <property type="match status" value="1"/>
</dbReference>
<sequence>MVKPDQAQVKKSPLTRRKPLFSPLKELKNSKKSRRAWSQEEDTALVQFVALHKDKQATDVEWPAMKAMHLYWYDAAKYIKQTACTQHLRDASVVRQRVVNYMRQNYKTVEEAEGFHGLDVESYLNDVSASASTSTNEPSPRLDEVLASSIKSLTQHQLEELVLKALLAVKDKTSLVLKVLSEVSFSSDTRKELISRLYQPLDFVNKMSLVDKHFLDAAVSQGINTNPADFASLSLGAMKVLQDNGKPNLIHTWSKCVFGENGKPLIPIHRMPFGLLQYQMQFFACTNVMQITEPEDYRSWRETMTTEFPGRFMRLFGGPMWSGQPVENVKDPRKARVNVACASQSTQWRRDKKSTFTSKPELQTAALDALKSANPDGRFWIKLDATDVKVALMESGRHVWNGDVDLGDGELQKLRQQYDDRFQLLEGLKRQGVGVASLRQTIPKVIDQLELDVAFLDKGLKEASDHFEKKFKQANCPEETLKQASWEVIEFQTLLQQSQELKSKFEDVLPNLAPNRDAGRGGLNLLRITIKDLAASAQKYLRNLFKKKRSPASHVMVTMLSDEKRNHKPYALPVQYIPCQTLKDQFVRDLNVTLKEEMNSRDMKVAGTVTDGEFCSLRSRGETRPLHIWQLIHDARDSVGKMSKATLLNMLDLIYDIPDSIILELDRLRTVDGLSLEDAITNIRGGQVPEGHSPYPFRRDTRESLLDKLRSVVATCRFRANIEYWKERGADFSTHLYVPEVDPVTKEERHDRGDHNHLFRRMAKSVREGKDPKLNFEAFNDALQDSGSGLTYAALTGKRKQSLKDAEHLLSCHVADSLQRKGHVQEARHVQLIANWHEASDGRGLSQLKRSKYNYDMLNYVLDDWMPWHCENYDFSTIDINRPVDCVRGFSRETLVELTTNIESQEHRRRMNSELGYPEHPRAGVTDDLETLFSMFHRYLGPVFTLKQFKEMWPKIVREFTKRMDKDLPFYYWTMNERFTDKELPSFDEWPDVDEDNMDLRNRPLRLHRLRINQREDGSVLVPGRAILPARHRHTLRQRLHRQEMGAPLFLLT</sequence>
<proteinExistence type="predicted"/>
<accession>A0A9W9Z1E7</accession>
<reference evidence="2" key="1">
    <citation type="submission" date="2023-01" db="EMBL/GenBank/DDBJ databases">
        <title>Genome assembly of the deep-sea coral Lophelia pertusa.</title>
        <authorList>
            <person name="Herrera S."/>
            <person name="Cordes E."/>
        </authorList>
    </citation>
    <scope>NUCLEOTIDE SEQUENCE</scope>
    <source>
        <strain evidence="2">USNM1676648</strain>
        <tissue evidence="2">Polyp</tissue>
    </source>
</reference>
<dbReference type="GO" id="GO:1905515">
    <property type="term" value="P:non-motile cilium assembly"/>
    <property type="evidence" value="ECO:0007669"/>
    <property type="project" value="TreeGrafter"/>
</dbReference>
<dbReference type="GO" id="GO:0034451">
    <property type="term" value="C:centriolar satellite"/>
    <property type="evidence" value="ECO:0007669"/>
    <property type="project" value="TreeGrafter"/>
</dbReference>
<name>A0A9W9Z1E7_9CNID</name>
<dbReference type="CDD" id="cd22744">
    <property type="entry name" value="OTU"/>
    <property type="match status" value="1"/>
</dbReference>
<keyword evidence="3" id="KW-1185">Reference proteome</keyword>
<dbReference type="GO" id="GO:0034454">
    <property type="term" value="P:microtubule anchoring at centrosome"/>
    <property type="evidence" value="ECO:0007669"/>
    <property type="project" value="InterPro"/>
</dbReference>
<dbReference type="PANTHER" id="PTHR14164">
    <property type="entry name" value="PERICENTRIOLAR MATERIAL 1-RELATED"/>
    <property type="match status" value="1"/>
</dbReference>
<organism evidence="2 3">
    <name type="scientific">Desmophyllum pertusum</name>
    <dbReference type="NCBI Taxonomy" id="174260"/>
    <lineage>
        <taxon>Eukaryota</taxon>
        <taxon>Metazoa</taxon>
        <taxon>Cnidaria</taxon>
        <taxon>Anthozoa</taxon>
        <taxon>Hexacorallia</taxon>
        <taxon>Scleractinia</taxon>
        <taxon>Caryophylliina</taxon>
        <taxon>Caryophylliidae</taxon>
        <taxon>Desmophyllum</taxon>
    </lineage>
</organism>
<protein>
    <recommendedName>
        <fullName evidence="4">Myb-like domain-containing protein</fullName>
    </recommendedName>
</protein>
<feature type="region of interest" description="Disordered" evidence="1">
    <location>
        <begin position="1"/>
        <end position="22"/>
    </location>
</feature>
<dbReference type="InterPro" id="IPR024138">
    <property type="entry name" value="Pericentriolar_Pcm1"/>
</dbReference>